<keyword evidence="2" id="KW-1185">Reference proteome</keyword>
<reference evidence="1 2" key="1">
    <citation type="journal article" date="2013" name="Curr. Biol.">
        <title>The Genome of the Foraminiferan Reticulomyxa filosa.</title>
        <authorList>
            <person name="Glockner G."/>
            <person name="Hulsmann N."/>
            <person name="Schleicher M."/>
            <person name="Noegel A.A."/>
            <person name="Eichinger L."/>
            <person name="Gallinger C."/>
            <person name="Pawlowski J."/>
            <person name="Sierra R."/>
            <person name="Euteneuer U."/>
            <person name="Pillet L."/>
            <person name="Moustafa A."/>
            <person name="Platzer M."/>
            <person name="Groth M."/>
            <person name="Szafranski K."/>
            <person name="Schliwa M."/>
        </authorList>
    </citation>
    <scope>NUCLEOTIDE SEQUENCE [LARGE SCALE GENOMIC DNA]</scope>
</reference>
<dbReference type="EMBL" id="ASPP01014371">
    <property type="protein sequence ID" value="ETO18810.1"/>
    <property type="molecule type" value="Genomic_DNA"/>
</dbReference>
<evidence type="ECO:0000313" key="1">
    <source>
        <dbReference type="EMBL" id="ETO18810.1"/>
    </source>
</evidence>
<protein>
    <submittedName>
        <fullName evidence="1">Uncharacterized protein</fullName>
    </submittedName>
</protein>
<accession>X6MXQ2</accession>
<sequence>MSLKRTFFKSKMFTSAKDVSSNKVLILAKQNKILNFWVRRVKYVAKWPVDLDNVVVTFCGFSYVVSSKGSEDNRNYSVELVWNETVAKKRVKEQDSATDFVATLSYGQMITFEWTKQAKTKLHYFFDSQVQRFVADLWLNGFLESENQGLIQKLSTTYYVGKHATGGAEFTKYENKKLAESAYLRISLNYAKVMVGENKILQHHGDALVWWKSCVGAVLISVVDETYAEQGNLYSLFNTLNFGSLLPQQK</sequence>
<organism evidence="1 2">
    <name type="scientific">Reticulomyxa filosa</name>
    <dbReference type="NCBI Taxonomy" id="46433"/>
    <lineage>
        <taxon>Eukaryota</taxon>
        <taxon>Sar</taxon>
        <taxon>Rhizaria</taxon>
        <taxon>Retaria</taxon>
        <taxon>Foraminifera</taxon>
        <taxon>Monothalamids</taxon>
        <taxon>Reticulomyxidae</taxon>
        <taxon>Reticulomyxa</taxon>
    </lineage>
</organism>
<proteinExistence type="predicted"/>
<gene>
    <name evidence="1" type="ORF">RFI_18438</name>
</gene>
<dbReference type="Proteomes" id="UP000023152">
    <property type="component" value="Unassembled WGS sequence"/>
</dbReference>
<name>X6MXQ2_RETFI</name>
<dbReference type="AlphaFoldDB" id="X6MXQ2"/>
<evidence type="ECO:0000313" key="2">
    <source>
        <dbReference type="Proteomes" id="UP000023152"/>
    </source>
</evidence>
<comment type="caution">
    <text evidence="1">The sequence shown here is derived from an EMBL/GenBank/DDBJ whole genome shotgun (WGS) entry which is preliminary data.</text>
</comment>